<dbReference type="Gene3D" id="2.70.50.70">
    <property type="match status" value="1"/>
</dbReference>
<dbReference type="PANTHER" id="PTHR33353">
    <property type="entry name" value="PUTATIVE (AFU_ORTHOLOGUE AFUA_1G12560)-RELATED"/>
    <property type="match status" value="1"/>
</dbReference>
<dbReference type="PANTHER" id="PTHR33353:SF11">
    <property type="entry name" value="GLYCOSYLHYDROLASE FAMILY 61-7 PROTEIN"/>
    <property type="match status" value="1"/>
</dbReference>
<evidence type="ECO:0000256" key="6">
    <source>
        <dbReference type="SAM" id="SignalP"/>
    </source>
</evidence>
<evidence type="ECO:0000256" key="3">
    <source>
        <dbReference type="ARBA" id="ARBA00022525"/>
    </source>
</evidence>
<gene>
    <name evidence="8" type="ORF">BU26DRAFT_79947</name>
</gene>
<dbReference type="RefSeq" id="XP_033679546.1">
    <property type="nucleotide sequence ID" value="XM_033836353.1"/>
</dbReference>
<dbReference type="GO" id="GO:0030248">
    <property type="term" value="F:cellulose binding"/>
    <property type="evidence" value="ECO:0007669"/>
    <property type="project" value="UniProtKB-UniRule"/>
</dbReference>
<dbReference type="OrthoDB" id="6038816at2759"/>
<dbReference type="InterPro" id="IPR049892">
    <property type="entry name" value="AA9"/>
</dbReference>
<name>A0A6A6I3N6_9PLEO</name>
<dbReference type="GO" id="GO:0008810">
    <property type="term" value="F:cellulase activity"/>
    <property type="evidence" value="ECO:0007669"/>
    <property type="project" value="UniProtKB-UniRule"/>
</dbReference>
<keyword evidence="5" id="KW-0136">Cellulose degradation</keyword>
<keyword evidence="5" id="KW-0624">Polysaccharide degradation</keyword>
<keyword evidence="8" id="KW-0560">Oxidoreductase</keyword>
<feature type="domain" description="Auxiliary Activity family 9 catalytic" evidence="7">
    <location>
        <begin position="21"/>
        <end position="215"/>
    </location>
</feature>
<evidence type="ECO:0000259" key="7">
    <source>
        <dbReference type="Pfam" id="PF03443"/>
    </source>
</evidence>
<comment type="catalytic activity">
    <reaction evidence="5">
        <text>[(1-&gt;4)-beta-D-glucosyl]n+m + reduced acceptor + O2 = 4-dehydro-beta-D-glucosyl-[(1-&gt;4)-beta-D-glucosyl]n-1 + [(1-&gt;4)-beta-D-glucosyl]m + acceptor + H2O.</text>
        <dbReference type="EC" id="1.14.99.56"/>
    </reaction>
</comment>
<dbReference type="EC" id="1.14.99.56" evidence="5"/>
<dbReference type="Pfam" id="PF03443">
    <property type="entry name" value="AA9"/>
    <property type="match status" value="1"/>
</dbReference>
<dbReference type="InterPro" id="IPR005103">
    <property type="entry name" value="AA9_LPMO"/>
</dbReference>
<dbReference type="CDD" id="cd21175">
    <property type="entry name" value="LPMO_AA9"/>
    <property type="match status" value="1"/>
</dbReference>
<dbReference type="GO" id="GO:0004497">
    <property type="term" value="F:monooxygenase activity"/>
    <property type="evidence" value="ECO:0007669"/>
    <property type="project" value="UniProtKB-KW"/>
</dbReference>
<dbReference type="Proteomes" id="UP000800094">
    <property type="component" value="Unassembled WGS sequence"/>
</dbReference>
<comment type="function">
    <text evidence="5">Lytic polysaccharide monooxygenase (LMPO) that depolymerizes crystalline and amorphous polysaccharides via the oxidation of scissile alpha- or beta-(1-4)-glycosidic bonds, yielding C1 and/or C4 oxidation products. Catalysis by LPMOs requires the reduction of the active-site copper from Cu(II) to Cu(I) by a reducing agent and H(2)O(2) or O(2) as a cosubstrate.</text>
</comment>
<comment type="domain">
    <text evidence="5">Has a modular structure: an endo-beta-1,4-glucanase catalytic module at the N-terminus, a linker rich in serines and threonines, and a C-terminal carbohydrate-binding module (CBM).</text>
</comment>
<keyword evidence="4 5" id="KW-1015">Disulfide bond</keyword>
<dbReference type="GO" id="GO:0005576">
    <property type="term" value="C:extracellular region"/>
    <property type="evidence" value="ECO:0007669"/>
    <property type="project" value="UniProtKB-SubCell"/>
</dbReference>
<organism evidence="8 9">
    <name type="scientific">Trematosphaeria pertusa</name>
    <dbReference type="NCBI Taxonomy" id="390896"/>
    <lineage>
        <taxon>Eukaryota</taxon>
        <taxon>Fungi</taxon>
        <taxon>Dikarya</taxon>
        <taxon>Ascomycota</taxon>
        <taxon>Pezizomycotina</taxon>
        <taxon>Dothideomycetes</taxon>
        <taxon>Pleosporomycetidae</taxon>
        <taxon>Pleosporales</taxon>
        <taxon>Massarineae</taxon>
        <taxon>Trematosphaeriaceae</taxon>
        <taxon>Trematosphaeria</taxon>
    </lineage>
</organism>
<dbReference type="EMBL" id="ML987202">
    <property type="protein sequence ID" value="KAF2244542.1"/>
    <property type="molecule type" value="Genomic_DNA"/>
</dbReference>
<feature type="signal peptide" evidence="6">
    <location>
        <begin position="1"/>
        <end position="20"/>
    </location>
</feature>
<keyword evidence="6" id="KW-0732">Signal</keyword>
<feature type="chain" id="PRO_5025369114" description="AA9 family lytic polysaccharide monooxygenase" evidence="6">
    <location>
        <begin position="21"/>
        <end position="225"/>
    </location>
</feature>
<protein>
    <recommendedName>
        <fullName evidence="5">AA9 family lytic polysaccharide monooxygenase</fullName>
        <ecNumber evidence="5">1.14.99.56</ecNumber>
    </recommendedName>
    <alternativeName>
        <fullName evidence="5">Endo-beta-1,4-glucanase</fullName>
    </alternativeName>
    <alternativeName>
        <fullName evidence="5">Glycosyl hydrolase 61 family protein</fullName>
    </alternativeName>
</protein>
<keyword evidence="8" id="KW-0503">Monooxygenase</keyword>
<keyword evidence="9" id="KW-1185">Reference proteome</keyword>
<evidence type="ECO:0000313" key="8">
    <source>
        <dbReference type="EMBL" id="KAF2244542.1"/>
    </source>
</evidence>
<proteinExistence type="predicted"/>
<evidence type="ECO:0000313" key="9">
    <source>
        <dbReference type="Proteomes" id="UP000800094"/>
    </source>
</evidence>
<accession>A0A6A6I3N6</accession>
<reference evidence="8" key="1">
    <citation type="journal article" date="2020" name="Stud. Mycol.">
        <title>101 Dothideomycetes genomes: a test case for predicting lifestyles and emergence of pathogens.</title>
        <authorList>
            <person name="Haridas S."/>
            <person name="Albert R."/>
            <person name="Binder M."/>
            <person name="Bloem J."/>
            <person name="Labutti K."/>
            <person name="Salamov A."/>
            <person name="Andreopoulos B."/>
            <person name="Baker S."/>
            <person name="Barry K."/>
            <person name="Bills G."/>
            <person name="Bluhm B."/>
            <person name="Cannon C."/>
            <person name="Castanera R."/>
            <person name="Culley D."/>
            <person name="Daum C."/>
            <person name="Ezra D."/>
            <person name="Gonzalez J."/>
            <person name="Henrissat B."/>
            <person name="Kuo A."/>
            <person name="Liang C."/>
            <person name="Lipzen A."/>
            <person name="Lutzoni F."/>
            <person name="Magnuson J."/>
            <person name="Mondo S."/>
            <person name="Nolan M."/>
            <person name="Ohm R."/>
            <person name="Pangilinan J."/>
            <person name="Park H.-J."/>
            <person name="Ramirez L."/>
            <person name="Alfaro M."/>
            <person name="Sun H."/>
            <person name="Tritt A."/>
            <person name="Yoshinaga Y."/>
            <person name="Zwiers L.-H."/>
            <person name="Turgeon B."/>
            <person name="Goodwin S."/>
            <person name="Spatafora J."/>
            <person name="Crous P."/>
            <person name="Grigoriev I."/>
        </authorList>
    </citation>
    <scope>NUCLEOTIDE SEQUENCE</scope>
    <source>
        <strain evidence="8">CBS 122368</strain>
    </source>
</reference>
<evidence type="ECO:0000256" key="1">
    <source>
        <dbReference type="ARBA" id="ARBA00001973"/>
    </source>
</evidence>
<keyword evidence="3 5" id="KW-0964">Secreted</keyword>
<comment type="cofactor">
    <cofactor evidence="1">
        <name>Cu(2+)</name>
        <dbReference type="ChEBI" id="CHEBI:29036"/>
    </cofactor>
</comment>
<dbReference type="GO" id="GO:0030245">
    <property type="term" value="P:cellulose catabolic process"/>
    <property type="evidence" value="ECO:0007669"/>
    <property type="project" value="UniProtKB-UniRule"/>
</dbReference>
<comment type="subcellular location">
    <subcellularLocation>
        <location evidence="2 5">Secreted</location>
    </subcellularLocation>
</comment>
<dbReference type="GeneID" id="54589683"/>
<dbReference type="AlphaFoldDB" id="A0A6A6I3N6"/>
<evidence type="ECO:0000256" key="2">
    <source>
        <dbReference type="ARBA" id="ARBA00004613"/>
    </source>
</evidence>
<evidence type="ECO:0000256" key="4">
    <source>
        <dbReference type="ARBA" id="ARBA00023157"/>
    </source>
</evidence>
<keyword evidence="5" id="KW-0119">Carbohydrate metabolism</keyword>
<evidence type="ECO:0000256" key="5">
    <source>
        <dbReference type="RuleBase" id="RU368122"/>
    </source>
</evidence>
<sequence>MKSFAAAALLVATLAEVAQGHYIFQFLTANGQKGAKYQNVRTNSNYNSPVTALNSNDLRCNVGASSGGGNTTTVAVAAGSTVQFTSDVAVYHQGPISFYMTKVTDAVAADGSTDWFKIKEIGPSFSGGQAKWDMSQTYSVALPSCIAAGDYLLRIEQLGIHNPGGTPQFYIACAQLKVTGGGSKAMSPTTKIPGHVKATDSGYTANIYDPSFKSYVVPGPKVATC</sequence>